<sequence length="240" mass="26281">MPLDTVRLLDSDLFALSTGDEFKCAVALWCKAWQQVPAGSLPDHERVLAHLSGAGAGWPVMRAMALHGWVICTDGRLYHPVLAEKANHAWKARQAQRARANRRWHPQESTDRTSAVAASDGAAAYARESTRESTADSTRESPQPDIAGLRGARLSPAWQPDATLQAFASTLGLDPQGVAERFRDYWLAVPGARGRKADWGATWRNWCRREQAGGGLRSARPSHPLEEQAMRLLRRGAGAG</sequence>
<proteinExistence type="predicted"/>
<reference evidence="2 3" key="1">
    <citation type="submission" date="2019-06" db="EMBL/GenBank/DDBJ databases">
        <title>Whole genome shotgun sequence of Acetobacter peroxydans NBRC 13755.</title>
        <authorList>
            <person name="Hosoyama A."/>
            <person name="Uohara A."/>
            <person name="Ohji S."/>
            <person name="Ichikawa N."/>
        </authorList>
    </citation>
    <scope>NUCLEOTIDE SEQUENCE [LARGE SCALE GENOMIC DNA]</scope>
    <source>
        <strain evidence="2 3">NBRC 13755</strain>
    </source>
</reference>
<dbReference type="EMBL" id="BJMV01000012">
    <property type="protein sequence ID" value="GEB86361.1"/>
    <property type="molecule type" value="Genomic_DNA"/>
</dbReference>
<protein>
    <recommendedName>
        <fullName evidence="4">DnaT DNA-binding domain-containing protein</fullName>
    </recommendedName>
</protein>
<evidence type="ECO:0000313" key="2">
    <source>
        <dbReference type="EMBL" id="GEB86361.1"/>
    </source>
</evidence>
<feature type="region of interest" description="Disordered" evidence="1">
    <location>
        <begin position="99"/>
        <end position="148"/>
    </location>
</feature>
<gene>
    <name evidence="2" type="ORF">APE01nite_21580</name>
</gene>
<accession>A0A4Y3TTL8</accession>
<comment type="caution">
    <text evidence="2">The sequence shown here is derived from an EMBL/GenBank/DDBJ whole genome shotgun (WGS) entry which is preliminary data.</text>
</comment>
<dbReference type="Pfam" id="PF07120">
    <property type="entry name" value="DUF1376"/>
    <property type="match status" value="1"/>
</dbReference>
<evidence type="ECO:0008006" key="4">
    <source>
        <dbReference type="Google" id="ProtNLM"/>
    </source>
</evidence>
<evidence type="ECO:0000313" key="3">
    <source>
        <dbReference type="Proteomes" id="UP000317730"/>
    </source>
</evidence>
<dbReference type="AlphaFoldDB" id="A0A4Y3TTL8"/>
<keyword evidence="3" id="KW-1185">Reference proteome</keyword>
<evidence type="ECO:0000256" key="1">
    <source>
        <dbReference type="SAM" id="MobiDB-lite"/>
    </source>
</evidence>
<organism evidence="2 3">
    <name type="scientific">Acetobacter peroxydans</name>
    <dbReference type="NCBI Taxonomy" id="104098"/>
    <lineage>
        <taxon>Bacteria</taxon>
        <taxon>Pseudomonadati</taxon>
        <taxon>Pseudomonadota</taxon>
        <taxon>Alphaproteobacteria</taxon>
        <taxon>Acetobacterales</taxon>
        <taxon>Acetobacteraceae</taxon>
        <taxon>Acetobacter</taxon>
    </lineage>
</organism>
<name>A0A4Y3TTL8_9PROT</name>
<feature type="compositionally biased region" description="Basic and acidic residues" evidence="1">
    <location>
        <begin position="128"/>
        <end position="139"/>
    </location>
</feature>
<feature type="compositionally biased region" description="Low complexity" evidence="1">
    <location>
        <begin position="115"/>
        <end position="126"/>
    </location>
</feature>
<dbReference type="InterPro" id="IPR010781">
    <property type="entry name" value="DUF1376"/>
</dbReference>
<dbReference type="Proteomes" id="UP000317730">
    <property type="component" value="Unassembled WGS sequence"/>
</dbReference>